<dbReference type="Proteomes" id="UP000007599">
    <property type="component" value="Chromosome I"/>
</dbReference>
<dbReference type="KEGG" id="fin:KQS_05375"/>
<gene>
    <name evidence="1" type="ordered locus">KQS_05375</name>
</gene>
<evidence type="ECO:0000313" key="1">
    <source>
        <dbReference type="EMBL" id="CCG53041.1"/>
    </source>
</evidence>
<dbReference type="AlphaFoldDB" id="H8XV71"/>
<accession>H8XV71</accession>
<reference evidence="1 2" key="1">
    <citation type="journal article" date="2012" name="J. Bacteriol.">
        <title>Complete Genome Sequence of Flavobacterium indicum GPSTA100-9T, Isolated from Warm Spring Water.</title>
        <authorList>
            <person name="Barbier P."/>
            <person name="Houel A."/>
            <person name="Loux V."/>
            <person name="Poulain J."/>
            <person name="Bernardet J.F."/>
            <person name="Touchon M."/>
            <person name="Duchaud E."/>
        </authorList>
    </citation>
    <scope>NUCLEOTIDE SEQUENCE [LARGE SCALE GENOMIC DNA]</scope>
    <source>
        <strain evidence="2">DSM 17447 / CIP 109464 / GPTSA100-9</strain>
    </source>
</reference>
<evidence type="ECO:0000313" key="2">
    <source>
        <dbReference type="Proteomes" id="UP000007599"/>
    </source>
</evidence>
<reference evidence="2" key="2">
    <citation type="submission" date="2012-03" db="EMBL/GenBank/DDBJ databases">
        <title>Complete genome sequence of Flavobacterium indicum GPTSA100-9T, isolated from warm spring water.</title>
        <authorList>
            <person name="Barbier P."/>
            <person name="Houel A."/>
            <person name="Loux V."/>
            <person name="Poulain J."/>
            <person name="Bernardet J.-F."/>
            <person name="Touchon M."/>
            <person name="Duchaud E."/>
        </authorList>
    </citation>
    <scope>NUCLEOTIDE SEQUENCE [LARGE SCALE GENOMIC DNA]</scope>
    <source>
        <strain evidence="2">DSM 17447 / CIP 109464 / GPTSA100-9</strain>
    </source>
</reference>
<dbReference type="HOGENOM" id="CLU_139125_0_0_10"/>
<organism evidence="1 2">
    <name type="scientific">Flavobacterium indicum (strain DSM 17447 / CIP 109464 / GPTSA100-9)</name>
    <dbReference type="NCBI Taxonomy" id="1094466"/>
    <lineage>
        <taxon>Bacteria</taxon>
        <taxon>Pseudomonadati</taxon>
        <taxon>Bacteroidota</taxon>
        <taxon>Flavobacteriia</taxon>
        <taxon>Flavobacteriales</taxon>
        <taxon>Flavobacteriaceae</taxon>
        <taxon>Flavobacterium</taxon>
    </lineage>
</organism>
<keyword evidence="2" id="KW-1185">Reference proteome</keyword>
<dbReference type="STRING" id="1094466.KQS_05375"/>
<dbReference type="RefSeq" id="WP_014388169.1">
    <property type="nucleotide sequence ID" value="NC_017025.1"/>
</dbReference>
<dbReference type="EMBL" id="HE774682">
    <property type="protein sequence ID" value="CCG53041.1"/>
    <property type="molecule type" value="Genomic_DNA"/>
</dbReference>
<dbReference type="OrthoDB" id="1369691at2"/>
<dbReference type="eggNOG" id="ENOG5032HS8">
    <property type="taxonomic scope" value="Bacteria"/>
</dbReference>
<name>H8XV71_FLAIG</name>
<proteinExistence type="predicted"/>
<keyword evidence="1" id="KW-0449">Lipoprotein</keyword>
<protein>
    <submittedName>
        <fullName evidence="1">Probable lipoprotein</fullName>
    </submittedName>
</protein>
<sequence>MKRIKFIMPVALFLTVFLINSCALKPMQSSRKYIQLDNVDISDLGNGKVLFHNSGYYCPVATCGWATKMNIVANNINLGQINYGEFFIVDLALGDYEIQTIYKDVFKFKPKHKVKIDSDTKVISVSVNSFSKKLKVTNVLPNDINSLNQLSN</sequence>
<dbReference type="PATRIC" id="fig|1094466.5.peg.1055"/>